<name>A0A507FMK4_9FUNG</name>
<accession>A0A507FMK4</accession>
<dbReference type="PANTHER" id="PTHR22761:SF10">
    <property type="entry name" value="GH13992P"/>
    <property type="match status" value="1"/>
</dbReference>
<evidence type="ECO:0000313" key="9">
    <source>
        <dbReference type="Proteomes" id="UP000320333"/>
    </source>
</evidence>
<keyword evidence="6" id="KW-0175">Coiled coil</keyword>
<dbReference type="Pfam" id="PF03357">
    <property type="entry name" value="Snf7"/>
    <property type="match status" value="1"/>
</dbReference>
<comment type="caution">
    <text evidence="8">The sequence shown here is derived from an EMBL/GenBank/DDBJ whole genome shotgun (WGS) entry which is preliminary data.</text>
</comment>
<organism evidence="8 9">
    <name type="scientific">Chytriomyces confervae</name>
    <dbReference type="NCBI Taxonomy" id="246404"/>
    <lineage>
        <taxon>Eukaryota</taxon>
        <taxon>Fungi</taxon>
        <taxon>Fungi incertae sedis</taxon>
        <taxon>Chytridiomycota</taxon>
        <taxon>Chytridiomycota incertae sedis</taxon>
        <taxon>Chytridiomycetes</taxon>
        <taxon>Chytridiales</taxon>
        <taxon>Chytriomycetaceae</taxon>
        <taxon>Chytriomyces</taxon>
    </lineage>
</organism>
<dbReference type="STRING" id="246404.A0A507FMK4"/>
<evidence type="ECO:0000256" key="2">
    <source>
        <dbReference type="ARBA" id="ARBA00006190"/>
    </source>
</evidence>
<proteinExistence type="inferred from homology"/>
<feature type="region of interest" description="Disordered" evidence="7">
    <location>
        <begin position="196"/>
        <end position="220"/>
    </location>
</feature>
<dbReference type="GO" id="GO:0006900">
    <property type="term" value="P:vesicle budding from membrane"/>
    <property type="evidence" value="ECO:0007669"/>
    <property type="project" value="TreeGrafter"/>
</dbReference>
<dbReference type="EMBL" id="QEAP01000052">
    <property type="protein sequence ID" value="TPX76257.1"/>
    <property type="molecule type" value="Genomic_DNA"/>
</dbReference>
<dbReference type="PANTHER" id="PTHR22761">
    <property type="entry name" value="CHARGED MULTIVESICULAR BODY PROTEIN"/>
    <property type="match status" value="1"/>
</dbReference>
<keyword evidence="9" id="KW-1185">Reference proteome</keyword>
<gene>
    <name evidence="8" type="ORF">CcCBS67573_g02460</name>
</gene>
<dbReference type="OrthoDB" id="5592979at2759"/>
<dbReference type="GO" id="GO:0032511">
    <property type="term" value="P:late endosome to vacuole transport via multivesicular body sorting pathway"/>
    <property type="evidence" value="ECO:0007669"/>
    <property type="project" value="TreeGrafter"/>
</dbReference>
<dbReference type="InterPro" id="IPR005024">
    <property type="entry name" value="Snf7_fam"/>
</dbReference>
<protein>
    <recommendedName>
        <fullName evidence="4">Vacuolar-sorting protein SNF7</fullName>
    </recommendedName>
    <alternativeName>
        <fullName evidence="5">Vacuolar protein-sorting-associated protein 32</fullName>
    </alternativeName>
</protein>
<dbReference type="GO" id="GO:0005771">
    <property type="term" value="C:multivesicular body"/>
    <property type="evidence" value="ECO:0007669"/>
    <property type="project" value="TreeGrafter"/>
</dbReference>
<evidence type="ECO:0000256" key="1">
    <source>
        <dbReference type="ARBA" id="ARBA00004177"/>
    </source>
</evidence>
<evidence type="ECO:0000256" key="3">
    <source>
        <dbReference type="ARBA" id="ARBA00022753"/>
    </source>
</evidence>
<feature type="coiled-coil region" evidence="6">
    <location>
        <begin position="77"/>
        <end position="136"/>
    </location>
</feature>
<dbReference type="Proteomes" id="UP000320333">
    <property type="component" value="Unassembled WGS sequence"/>
</dbReference>
<comment type="subcellular location">
    <subcellularLocation>
        <location evidence="1">Endosome</location>
    </subcellularLocation>
</comment>
<evidence type="ECO:0000256" key="7">
    <source>
        <dbReference type="SAM" id="MobiDB-lite"/>
    </source>
</evidence>
<evidence type="ECO:0000256" key="5">
    <source>
        <dbReference type="ARBA" id="ARBA00042586"/>
    </source>
</evidence>
<comment type="similarity">
    <text evidence="2">Belongs to the SNF7 family.</text>
</comment>
<dbReference type="AlphaFoldDB" id="A0A507FMK4"/>
<evidence type="ECO:0000256" key="6">
    <source>
        <dbReference type="SAM" id="Coils"/>
    </source>
</evidence>
<reference evidence="8 9" key="1">
    <citation type="journal article" date="2019" name="Sci. Rep.">
        <title>Comparative genomics of chytrid fungi reveal insights into the obligate biotrophic and pathogenic lifestyle of Synchytrium endobioticum.</title>
        <authorList>
            <person name="van de Vossenberg B.T.L.H."/>
            <person name="Warris S."/>
            <person name="Nguyen H.D.T."/>
            <person name="van Gent-Pelzer M.P.E."/>
            <person name="Joly D.L."/>
            <person name="van de Geest H.C."/>
            <person name="Bonants P.J.M."/>
            <person name="Smith D.S."/>
            <person name="Levesque C.A."/>
            <person name="van der Lee T.A.J."/>
        </authorList>
    </citation>
    <scope>NUCLEOTIDE SEQUENCE [LARGE SCALE GENOMIC DNA]</scope>
    <source>
        <strain evidence="8 9">CBS 675.73</strain>
    </source>
</reference>
<dbReference type="Gene3D" id="1.10.287.1060">
    <property type="entry name" value="ESAT-6-like"/>
    <property type="match status" value="1"/>
</dbReference>
<sequence>MRLFGAAKAKATPKDAIVKLRESLEMLEKREKYLNTKVEAELKIAKVNAAKNKKVALMALKKKKAYEGQIDKIMGSRMTLEQQMMALETANVNLETMGAMKAAADALKSIHGNLDINKVEDTMEDIRDQMDLANEINDAIAQPVNFGTEFDEDELDAELELLAQEELDATLLNTGLGAGLSAMPSVPNTVPAIAQQPRPVAAQQEEEDPELAELKASMAM</sequence>
<keyword evidence="3" id="KW-0967">Endosome</keyword>
<evidence type="ECO:0000256" key="4">
    <source>
        <dbReference type="ARBA" id="ARBA00040017"/>
    </source>
</evidence>
<evidence type="ECO:0000313" key="8">
    <source>
        <dbReference type="EMBL" id="TPX76257.1"/>
    </source>
</evidence>
<dbReference type="Gene3D" id="6.10.250.1710">
    <property type="match status" value="1"/>
</dbReference>
<dbReference type="GO" id="GO:0009898">
    <property type="term" value="C:cytoplasmic side of plasma membrane"/>
    <property type="evidence" value="ECO:0007669"/>
    <property type="project" value="TreeGrafter"/>
</dbReference>
<dbReference type="GO" id="GO:0000815">
    <property type="term" value="C:ESCRT III complex"/>
    <property type="evidence" value="ECO:0007669"/>
    <property type="project" value="TreeGrafter"/>
</dbReference>